<protein>
    <recommendedName>
        <fullName evidence="5">Type IV secretion protein Rhs</fullName>
    </recommendedName>
</protein>
<dbReference type="RefSeq" id="WP_107006973.1">
    <property type="nucleotide sequence ID" value="NZ_JBHRSF010000003.1"/>
</dbReference>
<reference evidence="2 3" key="2">
    <citation type="submission" date="2018-08" db="EMBL/GenBank/DDBJ databases">
        <title>The draft genome of Acinetobacter sichuanensis strain WCHAc060041.</title>
        <authorList>
            <person name="Qin J."/>
            <person name="Feng Y."/>
            <person name="Zong Z."/>
        </authorList>
    </citation>
    <scope>NUCLEOTIDE SEQUENCE [LARGE SCALE GENOMIC DNA]</scope>
    <source>
        <strain evidence="2 3">WCHAc060041</strain>
    </source>
</reference>
<dbReference type="Proteomes" id="UP000240957">
    <property type="component" value="Unassembled WGS sequence"/>
</dbReference>
<reference evidence="1" key="4">
    <citation type="submission" date="2024-09" db="EMBL/GenBank/DDBJ databases">
        <authorList>
            <person name="Sun Q."/>
            <person name="Mori K."/>
        </authorList>
    </citation>
    <scope>NUCLEOTIDE SEQUENCE</scope>
    <source>
        <strain evidence="1">KCTC 62575</strain>
    </source>
</reference>
<sequence>MLYFYWWLFRLLDIETFKCRRLSLGEIKISQMVFGDLIDYSKVLIMNQPYLPWQPAGILMAPNGCIHMKDADFFEDFSQKNLSTQALFIHEMAHIYQHQKHVNVLLKGAILQIAFYITYGKYNPYTYNLENHKKYEDYNIEQQGDIARDIFLRKIKNIILETPENHF</sequence>
<organism evidence="2 3">
    <name type="scientific">Acinetobacter sichuanensis</name>
    <dbReference type="NCBI Taxonomy" id="2136183"/>
    <lineage>
        <taxon>Bacteria</taxon>
        <taxon>Pseudomonadati</taxon>
        <taxon>Pseudomonadota</taxon>
        <taxon>Gammaproteobacteria</taxon>
        <taxon>Moraxellales</taxon>
        <taxon>Moraxellaceae</taxon>
        <taxon>Acinetobacter</taxon>
    </lineage>
</organism>
<dbReference type="OrthoDB" id="8686772at2"/>
<keyword evidence="4" id="KW-1185">Reference proteome</keyword>
<dbReference type="AlphaFoldDB" id="A0A371YTW1"/>
<evidence type="ECO:0000313" key="2">
    <source>
        <dbReference type="EMBL" id="RFC84912.1"/>
    </source>
</evidence>
<name>A0A371YTW1_9GAMM</name>
<proteinExistence type="predicted"/>
<comment type="caution">
    <text evidence="2">The sequence shown here is derived from an EMBL/GenBank/DDBJ whole genome shotgun (WGS) entry which is preliminary data.</text>
</comment>
<reference evidence="1" key="1">
    <citation type="journal article" date="2014" name="Int. J. Syst. Evol. Microbiol.">
        <title>Complete genome of a new Firmicutes species belonging to the dominant human colonic microbiota ('Ruminococcus bicirculans') reveals two chromosomes and a selective capacity to utilize plant glucans.</title>
        <authorList>
            <consortium name="NISC Comparative Sequencing Program"/>
            <person name="Wegmann U."/>
            <person name="Louis P."/>
            <person name="Goesmann A."/>
            <person name="Henrissat B."/>
            <person name="Duncan S.H."/>
            <person name="Flint H.J."/>
        </authorList>
    </citation>
    <scope>NUCLEOTIDE SEQUENCE</scope>
    <source>
        <strain evidence="1">KCTC 62575</strain>
    </source>
</reference>
<evidence type="ECO:0000313" key="4">
    <source>
        <dbReference type="Proteomes" id="UP001595455"/>
    </source>
</evidence>
<reference evidence="4" key="3">
    <citation type="journal article" date="2019" name="Int. J. Syst. Evol. Microbiol.">
        <title>The Global Catalogue of Microorganisms (GCM) 10K type strain sequencing project: providing services to taxonomists for standard genome sequencing and annotation.</title>
        <authorList>
            <consortium name="The Broad Institute Genomics Platform"/>
            <consortium name="The Broad Institute Genome Sequencing Center for Infectious Disease"/>
            <person name="Wu L."/>
            <person name="Ma J."/>
        </authorList>
    </citation>
    <scope>NUCLEOTIDE SEQUENCE [LARGE SCALE GENOMIC DNA]</scope>
    <source>
        <strain evidence="4">KCTC 62575</strain>
    </source>
</reference>
<evidence type="ECO:0008006" key="5">
    <source>
        <dbReference type="Google" id="ProtNLM"/>
    </source>
</evidence>
<dbReference type="EMBL" id="JBHRSF010000003">
    <property type="protein sequence ID" value="MFC2993902.1"/>
    <property type="molecule type" value="Genomic_DNA"/>
</dbReference>
<evidence type="ECO:0000313" key="3">
    <source>
        <dbReference type="Proteomes" id="UP000240957"/>
    </source>
</evidence>
<gene>
    <name evidence="1" type="ORF">ACFODO_01155</name>
    <name evidence="2" type="ORF">C9E89_003085</name>
</gene>
<accession>A0A371YTW1</accession>
<dbReference type="EMBL" id="PYIX02000003">
    <property type="protein sequence ID" value="RFC84912.1"/>
    <property type="molecule type" value="Genomic_DNA"/>
</dbReference>
<dbReference type="Proteomes" id="UP001595455">
    <property type="component" value="Unassembled WGS sequence"/>
</dbReference>
<evidence type="ECO:0000313" key="1">
    <source>
        <dbReference type="EMBL" id="MFC2993902.1"/>
    </source>
</evidence>